<organism evidence="2 3">
    <name type="scientific">Heligmosomoides polygyrus</name>
    <name type="common">Parasitic roundworm</name>
    <dbReference type="NCBI Taxonomy" id="6339"/>
    <lineage>
        <taxon>Eukaryota</taxon>
        <taxon>Metazoa</taxon>
        <taxon>Ecdysozoa</taxon>
        <taxon>Nematoda</taxon>
        <taxon>Chromadorea</taxon>
        <taxon>Rhabditida</taxon>
        <taxon>Rhabditina</taxon>
        <taxon>Rhabditomorpha</taxon>
        <taxon>Strongyloidea</taxon>
        <taxon>Heligmosomidae</taxon>
        <taxon>Heligmosomoides</taxon>
    </lineage>
</organism>
<keyword evidence="2" id="KW-1185">Reference proteome</keyword>
<protein>
    <submittedName>
        <fullName evidence="3">tRNA_edit domain-containing protein</fullName>
    </submittedName>
</protein>
<gene>
    <name evidence="1" type="ORF">HPBE_LOCUS21828</name>
</gene>
<name>A0A183GH21_HELPZ</name>
<evidence type="ECO:0000313" key="1">
    <source>
        <dbReference type="EMBL" id="VDP28369.1"/>
    </source>
</evidence>
<dbReference type="AlphaFoldDB" id="A0A183GH21"/>
<accession>A0A183GH21</accession>
<reference evidence="1 2" key="1">
    <citation type="submission" date="2018-11" db="EMBL/GenBank/DDBJ databases">
        <authorList>
            <consortium name="Pathogen Informatics"/>
        </authorList>
    </citation>
    <scope>NUCLEOTIDE SEQUENCE [LARGE SCALE GENOMIC DNA]</scope>
</reference>
<dbReference type="WBParaSite" id="HPBE_0002182901-mRNA-1">
    <property type="protein sequence ID" value="HPBE_0002182901-mRNA-1"/>
    <property type="gene ID" value="HPBE_0002182901"/>
</dbReference>
<dbReference type="EMBL" id="UZAH01033375">
    <property type="protein sequence ID" value="VDP28369.1"/>
    <property type="molecule type" value="Genomic_DNA"/>
</dbReference>
<reference evidence="3" key="2">
    <citation type="submission" date="2019-09" db="UniProtKB">
        <authorList>
            <consortium name="WormBaseParasite"/>
        </authorList>
    </citation>
    <scope>IDENTIFICATION</scope>
</reference>
<sequence length="145" mass="16133">MSRKDTGDSREELPFDEILEKFLESKMSEQHLTVSNIEDGSYLLKMNIGPFPPLTCLIAENDWAVMMQKVVATMQSSIGTTLGTNSHPSPKYTAEKAMGVREKGAHNRLLPEKAPITILNYATCDPDLYFFFSFPSTDPTVGLAK</sequence>
<evidence type="ECO:0000313" key="2">
    <source>
        <dbReference type="Proteomes" id="UP000050761"/>
    </source>
</evidence>
<dbReference type="OrthoDB" id="5824645at2759"/>
<dbReference type="Proteomes" id="UP000050761">
    <property type="component" value="Unassembled WGS sequence"/>
</dbReference>
<accession>A0A3P8FZY8</accession>
<proteinExistence type="predicted"/>
<evidence type="ECO:0000313" key="3">
    <source>
        <dbReference type="WBParaSite" id="HPBE_0002182901-mRNA-1"/>
    </source>
</evidence>